<comment type="caution">
    <text evidence="2">The sequence shown here is derived from an EMBL/GenBank/DDBJ whole genome shotgun (WGS) entry which is preliminary data.</text>
</comment>
<dbReference type="EMBL" id="CAJA01000044">
    <property type="protein sequence ID" value="CCH72146.1"/>
    <property type="molecule type" value="Genomic_DNA"/>
</dbReference>
<dbReference type="AlphaFoldDB" id="W6JUD3"/>
<accession>W6JUD3</accession>
<reference evidence="2 3" key="1">
    <citation type="journal article" date="2013" name="ISME J.">
        <title>A metabolic model for members of the genus Tetrasphaera involved in enhanced biological phosphorus removal.</title>
        <authorList>
            <person name="Kristiansen R."/>
            <person name="Nguyen H.T.T."/>
            <person name="Saunders A.M."/>
            <person name="Nielsen J.L."/>
            <person name="Wimmer R."/>
            <person name="Le V.Q."/>
            <person name="McIlroy S.J."/>
            <person name="Petrovski S."/>
            <person name="Seviour R.J."/>
            <person name="Calteau A."/>
            <person name="Nielsen K.L."/>
            <person name="Nielsen P.H."/>
        </authorList>
    </citation>
    <scope>NUCLEOTIDE SEQUENCE [LARGE SCALE GENOMIC DNA]</scope>
    <source>
        <strain evidence="2 3">Ben110</strain>
    </source>
</reference>
<keyword evidence="3" id="KW-1185">Reference proteome</keyword>
<feature type="region of interest" description="Disordered" evidence="1">
    <location>
        <begin position="1"/>
        <end position="47"/>
    </location>
</feature>
<name>W6JUD3_9MICO</name>
<sequence length="201" mass="21981">MRHRCHAAHGAAALRAHVHRRPAARPRWGHGRDRAGRDRDRRVSPRRGCRDRVVAGFHCGGTALEHGGTGHRLPVRLDPTRRLGTSMSGWWRANRAWLAALPVAAAVGAGASAYQVRTFWWESGMHRKVAAPVGGCAQAPGIRTLRAATISADRSRPRPRLLRGNRQPPAGISRGTSGTRWPLANEERVMRLIPIEGVVGV</sequence>
<protein>
    <submittedName>
        <fullName evidence="2">Uncharacterized protein</fullName>
    </submittedName>
</protein>
<evidence type="ECO:0000313" key="3">
    <source>
        <dbReference type="Proteomes" id="UP000035763"/>
    </source>
</evidence>
<feature type="compositionally biased region" description="Basic residues" evidence="1">
    <location>
        <begin position="16"/>
        <end position="29"/>
    </location>
</feature>
<evidence type="ECO:0000256" key="1">
    <source>
        <dbReference type="SAM" id="MobiDB-lite"/>
    </source>
</evidence>
<feature type="compositionally biased region" description="Basic and acidic residues" evidence="1">
    <location>
        <begin position="30"/>
        <end position="47"/>
    </location>
</feature>
<dbReference type="STRING" id="1193182.BN11_1380007"/>
<feature type="region of interest" description="Disordered" evidence="1">
    <location>
        <begin position="153"/>
        <end position="179"/>
    </location>
</feature>
<organism evidence="2 3">
    <name type="scientific">Nostocoides australiense Ben110</name>
    <dbReference type="NCBI Taxonomy" id="1193182"/>
    <lineage>
        <taxon>Bacteria</taxon>
        <taxon>Bacillati</taxon>
        <taxon>Actinomycetota</taxon>
        <taxon>Actinomycetes</taxon>
        <taxon>Micrococcales</taxon>
        <taxon>Intrasporangiaceae</taxon>
        <taxon>Nostocoides</taxon>
    </lineage>
</organism>
<proteinExistence type="predicted"/>
<gene>
    <name evidence="2" type="ORF">BN11_1380007</name>
</gene>
<evidence type="ECO:0000313" key="2">
    <source>
        <dbReference type="EMBL" id="CCH72146.1"/>
    </source>
</evidence>
<dbReference type="Proteomes" id="UP000035763">
    <property type="component" value="Unassembled WGS sequence"/>
</dbReference>